<evidence type="ECO:0000313" key="3">
    <source>
        <dbReference type="EMBL" id="WOJ92206.1"/>
    </source>
</evidence>
<proteinExistence type="predicted"/>
<evidence type="ECO:0000259" key="2">
    <source>
        <dbReference type="Pfam" id="PF00149"/>
    </source>
</evidence>
<feature type="chain" id="PRO_5046841994" evidence="1">
    <location>
        <begin position="24"/>
        <end position="373"/>
    </location>
</feature>
<organism evidence="3 4">
    <name type="scientific">Congregibacter variabilis</name>
    <dbReference type="NCBI Taxonomy" id="3081200"/>
    <lineage>
        <taxon>Bacteria</taxon>
        <taxon>Pseudomonadati</taxon>
        <taxon>Pseudomonadota</taxon>
        <taxon>Gammaproteobacteria</taxon>
        <taxon>Cellvibrionales</taxon>
        <taxon>Halieaceae</taxon>
        <taxon>Congregibacter</taxon>
    </lineage>
</organism>
<keyword evidence="1" id="KW-0732">Signal</keyword>
<dbReference type="InterPro" id="IPR004843">
    <property type="entry name" value="Calcineurin-like_PHP"/>
</dbReference>
<evidence type="ECO:0000256" key="1">
    <source>
        <dbReference type="SAM" id="SignalP"/>
    </source>
</evidence>
<feature type="domain" description="Calcineurin-like phosphoesterase" evidence="2">
    <location>
        <begin position="33"/>
        <end position="287"/>
    </location>
</feature>
<accession>A0ABZ0I258</accession>
<dbReference type="InterPro" id="IPR029052">
    <property type="entry name" value="Metallo-depent_PP-like"/>
</dbReference>
<dbReference type="RefSeq" id="WP_407346788.1">
    <property type="nucleotide sequence ID" value="NZ_CP136864.1"/>
</dbReference>
<gene>
    <name evidence="3" type="ORF">R0135_10440</name>
</gene>
<name>A0ABZ0I258_9GAMM</name>
<evidence type="ECO:0000313" key="4">
    <source>
        <dbReference type="Proteomes" id="UP001626537"/>
    </source>
</evidence>
<dbReference type="PANTHER" id="PTHR46546">
    <property type="entry name" value="SHEWANELLA-LIKE PROTEIN PHOSPHATASE 1"/>
    <property type="match status" value="1"/>
</dbReference>
<feature type="signal peptide" evidence="1">
    <location>
        <begin position="1"/>
        <end position="23"/>
    </location>
</feature>
<protein>
    <submittedName>
        <fullName evidence="3">Metallophosphoesterase</fullName>
    </submittedName>
</protein>
<sequence length="373" mass="41656">MPRRFRHVLAVGFLILAGASALAEQSDWQGVDRVVAVADLHGDYESYITVLEQAGVVNSRGRWAAGSTHLVQLGDIPDRGPDTAKIIRHLRKLETQAEKAGGKVHPLIGNHEVMNMTGDLRYVHPGEYDALKTRKSSRLQDDYYQRVVAFLSGQENPVQIDEAFREQWLKEHPLGYVEHRQYWHPQGEFGAWVSSHNTVIRINRSLFVHAGISPAYVDRAMQDINDAVRAELLVPGAKGPKIIDDELGPLWYRGLAMGDETQDVAEQLETLLQRFDVDRIVVGHTPGYGTVVPRYDARVIAADSGLAQHYGGHLASVLIEDGKVYTVQRGQRVPQPSSDTGLLDYYRAINEIEPDVNNLLYRIKQLEAAVSAE</sequence>
<dbReference type="PANTHER" id="PTHR46546:SF4">
    <property type="entry name" value="SHEWANELLA-LIKE PROTEIN PHOSPHATASE 1"/>
    <property type="match status" value="1"/>
</dbReference>
<dbReference type="EMBL" id="CP136864">
    <property type="protein sequence ID" value="WOJ92206.1"/>
    <property type="molecule type" value="Genomic_DNA"/>
</dbReference>
<reference evidence="3 4" key="1">
    <citation type="submission" date="2023-10" db="EMBL/GenBank/DDBJ databases">
        <title>Two novel species belonging to the OM43/NOR5 clade.</title>
        <authorList>
            <person name="Park M."/>
        </authorList>
    </citation>
    <scope>NUCLEOTIDE SEQUENCE [LARGE SCALE GENOMIC DNA]</scope>
    <source>
        <strain evidence="3 4">IMCC43200</strain>
    </source>
</reference>
<dbReference type="Gene3D" id="3.60.21.10">
    <property type="match status" value="1"/>
</dbReference>
<dbReference type="SUPFAM" id="SSF56300">
    <property type="entry name" value="Metallo-dependent phosphatases"/>
    <property type="match status" value="1"/>
</dbReference>
<dbReference type="Pfam" id="PF00149">
    <property type="entry name" value="Metallophos"/>
    <property type="match status" value="1"/>
</dbReference>
<dbReference type="Proteomes" id="UP001626537">
    <property type="component" value="Chromosome"/>
</dbReference>
<keyword evidence="4" id="KW-1185">Reference proteome</keyword>